<dbReference type="eggNOG" id="COG2766">
    <property type="taxonomic scope" value="Bacteria"/>
</dbReference>
<dbReference type="STRING" id="316067.Geob_0394"/>
<name>B9LZ31_GEODF</name>
<protein>
    <submittedName>
        <fullName evidence="2">ATPase, AAA family</fullName>
    </submittedName>
</protein>
<dbReference type="GO" id="GO:0004672">
    <property type="term" value="F:protein kinase activity"/>
    <property type="evidence" value="ECO:0007669"/>
    <property type="project" value="TreeGrafter"/>
</dbReference>
<dbReference type="Pfam" id="PF06798">
    <property type="entry name" value="PrkA"/>
    <property type="match status" value="1"/>
</dbReference>
<gene>
    <name evidence="2" type="ordered locus">Geob_0394</name>
</gene>
<dbReference type="OrthoDB" id="9761914at2"/>
<dbReference type="Pfam" id="PF08298">
    <property type="entry name" value="AAA_PrkA"/>
    <property type="match status" value="1"/>
</dbReference>
<dbReference type="InterPro" id="IPR010650">
    <property type="entry name" value="PrkA_C"/>
</dbReference>
<dbReference type="PANTHER" id="PTHR30267">
    <property type="entry name" value="PROTEIN KINASE PRKA"/>
    <property type="match status" value="1"/>
</dbReference>
<reference evidence="2 3" key="1">
    <citation type="submission" date="2009-01" db="EMBL/GenBank/DDBJ databases">
        <title>Complete sequence of Geobacter sp. FRC-32.</title>
        <authorList>
            <consortium name="US DOE Joint Genome Institute"/>
            <person name="Lucas S."/>
            <person name="Copeland A."/>
            <person name="Lapidus A."/>
            <person name="Glavina del Rio T."/>
            <person name="Dalin E."/>
            <person name="Tice H."/>
            <person name="Bruce D."/>
            <person name="Goodwin L."/>
            <person name="Pitluck S."/>
            <person name="Saunders E."/>
            <person name="Brettin T."/>
            <person name="Detter J.C."/>
            <person name="Han C."/>
            <person name="Larimer F."/>
            <person name="Land M."/>
            <person name="Hauser L."/>
            <person name="Kyrpides N."/>
            <person name="Ovchinnikova G."/>
            <person name="Kostka J."/>
            <person name="Richardson P."/>
        </authorList>
    </citation>
    <scope>NUCLEOTIDE SEQUENCE [LARGE SCALE GENOMIC DNA]</scope>
    <source>
        <strain evidence="3">DSM 22248 / JCM 15807 / FRC-32</strain>
    </source>
</reference>
<dbReference type="HOGENOM" id="CLU_360470_0_0_7"/>
<dbReference type="EMBL" id="CP001390">
    <property type="protein sequence ID" value="ACM18763.1"/>
    <property type="molecule type" value="Genomic_DNA"/>
</dbReference>
<dbReference type="InterPro" id="IPR013153">
    <property type="entry name" value="Prk_AAA"/>
</dbReference>
<accession>B9LZ31</accession>
<dbReference type="RefSeq" id="WP_012645492.1">
    <property type="nucleotide sequence ID" value="NC_011979.1"/>
</dbReference>
<feature type="domain" description="PrkA AAA" evidence="1">
    <location>
        <begin position="24"/>
        <end position="456"/>
    </location>
</feature>
<organism evidence="2 3">
    <name type="scientific">Geotalea daltonii (strain DSM 22248 / JCM 15807 / FRC-32)</name>
    <name type="common">Geobacter daltonii</name>
    <dbReference type="NCBI Taxonomy" id="316067"/>
    <lineage>
        <taxon>Bacteria</taxon>
        <taxon>Pseudomonadati</taxon>
        <taxon>Thermodesulfobacteriota</taxon>
        <taxon>Desulfuromonadia</taxon>
        <taxon>Geobacterales</taxon>
        <taxon>Geobacteraceae</taxon>
        <taxon>Geotalea</taxon>
    </lineage>
</organism>
<dbReference type="KEGG" id="geo:Geob_0394"/>
<sequence>MTDLHQALQHIKGSVSGWEQREPLPFEEFLQLLAARPEQLVRNVFQVFHDMVVSQVTEKADEYPEDPESIHYVSYDCSKLFVENADHPFFADRLFANRLINLVEAWRRGAQQNKIYIFEGPPGSGKSTFLNRLLIKFEEYANSDEGLRFETVWRLDRQKFGGIPRHETSHFLDRLSKLIDEYEFDQNQIIEAQSSMQERDDFVEVVCPSHDSPILMIPKDFRRQFFQNLFGNDESKLHLLDEKAYEWVFRNQPCTICSSLYLALLRKLKDPAEVLKMVYAYPYRFNRRLGEGISVFSPGDKPMKHMVFTNDMLQNRLNSLLRDSNQVNYIFSQYAKTNNGIYALMDIKSHNTDRLIELHNIISEGVHKVEDLEENVNSLFIALMNPEDKKNIENFPSFSDRIQYIKIPYVLDLNTEVEIYRNIFGKQIDDSFLPRVLHNFARIIISTRMQRHSDAMQEWIPDPAKYAMFCDENLQLLKMEIYTGYIPPWLDEEDRKRLMAKRRRKIIAESEIEGESGFSGRDAINIFNDFYSTYARKDALINMSVLSNYFTKVRPDLGHLVPEGFIDSLLRLYAYTVLQEVKESLYYYNEEQISREIRNYLFSINFEPGRTETCRFTGDRLEISESFFEGIENRLLGPKVERETRLTFRGQTQKEYTARTLTQEILAEGKDVTRTSLFQELRERYIFNLKEKALDPFLENANFRRAIKDYGRPEFKTYDKKIRNDVTFLINNLCSKFRYTKNGAREVCLYVIDTDLARRFSRNSPEPAKETTLTSD</sequence>
<dbReference type="InterPro" id="IPR027417">
    <property type="entry name" value="P-loop_NTPase"/>
</dbReference>
<dbReference type="AlphaFoldDB" id="B9LZ31"/>
<evidence type="ECO:0000259" key="1">
    <source>
        <dbReference type="SMART" id="SM00763"/>
    </source>
</evidence>
<dbReference type="SMART" id="SM00763">
    <property type="entry name" value="AAA_PrkA"/>
    <property type="match status" value="1"/>
</dbReference>
<dbReference type="PANTHER" id="PTHR30267:SF2">
    <property type="entry name" value="PROTEIN PRKA"/>
    <property type="match status" value="1"/>
</dbReference>
<keyword evidence="3" id="KW-1185">Reference proteome</keyword>
<proteinExistence type="predicted"/>
<evidence type="ECO:0000313" key="3">
    <source>
        <dbReference type="Proteomes" id="UP000007721"/>
    </source>
</evidence>
<dbReference type="Proteomes" id="UP000007721">
    <property type="component" value="Chromosome"/>
</dbReference>
<evidence type="ECO:0000313" key="2">
    <source>
        <dbReference type="EMBL" id="ACM18763.1"/>
    </source>
</evidence>
<dbReference type="SUPFAM" id="SSF52540">
    <property type="entry name" value="P-loop containing nucleoside triphosphate hydrolases"/>
    <property type="match status" value="2"/>
</dbReference>